<feature type="transmembrane region" description="Helical" evidence="6">
    <location>
        <begin position="247"/>
        <end position="264"/>
    </location>
</feature>
<dbReference type="Gene3D" id="1.10.357.140">
    <property type="entry name" value="UbiA prenyltransferase"/>
    <property type="match status" value="1"/>
</dbReference>
<name>A0A4P2PUW3_SORCE</name>
<evidence type="ECO:0000256" key="6">
    <source>
        <dbReference type="SAM" id="Phobius"/>
    </source>
</evidence>
<feature type="transmembrane region" description="Helical" evidence="6">
    <location>
        <begin position="113"/>
        <end position="131"/>
    </location>
</feature>
<keyword evidence="5 6" id="KW-0472">Membrane</keyword>
<dbReference type="PANTHER" id="PTHR42723:SF1">
    <property type="entry name" value="CHLOROPHYLL SYNTHASE, CHLOROPLASTIC"/>
    <property type="match status" value="1"/>
</dbReference>
<feature type="transmembrane region" description="Helical" evidence="6">
    <location>
        <begin position="190"/>
        <end position="209"/>
    </location>
</feature>
<evidence type="ECO:0000256" key="5">
    <source>
        <dbReference type="ARBA" id="ARBA00023136"/>
    </source>
</evidence>
<feature type="transmembrane region" description="Helical" evidence="6">
    <location>
        <begin position="39"/>
        <end position="59"/>
    </location>
</feature>
<accession>A0A4P2PUW3</accession>
<gene>
    <name evidence="7" type="ORF">SOCEGT47_008770</name>
</gene>
<keyword evidence="3 6" id="KW-0812">Transmembrane</keyword>
<dbReference type="Pfam" id="PF01040">
    <property type="entry name" value="UbiA"/>
    <property type="match status" value="1"/>
</dbReference>
<dbReference type="GO" id="GO:0016765">
    <property type="term" value="F:transferase activity, transferring alkyl or aryl (other than methyl) groups"/>
    <property type="evidence" value="ECO:0007669"/>
    <property type="project" value="InterPro"/>
</dbReference>
<evidence type="ECO:0008006" key="9">
    <source>
        <dbReference type="Google" id="ProtNLM"/>
    </source>
</evidence>
<evidence type="ECO:0000256" key="4">
    <source>
        <dbReference type="ARBA" id="ARBA00022989"/>
    </source>
</evidence>
<feature type="transmembrane region" description="Helical" evidence="6">
    <location>
        <begin position="80"/>
        <end position="101"/>
    </location>
</feature>
<keyword evidence="2" id="KW-1003">Cell membrane</keyword>
<feature type="transmembrane region" description="Helical" evidence="6">
    <location>
        <begin position="138"/>
        <end position="156"/>
    </location>
</feature>
<evidence type="ECO:0000256" key="3">
    <source>
        <dbReference type="ARBA" id="ARBA00022692"/>
    </source>
</evidence>
<dbReference type="CDD" id="cd13964">
    <property type="entry name" value="PT_UbiA_1"/>
    <property type="match status" value="1"/>
</dbReference>
<dbReference type="RefSeq" id="WP_242515876.1">
    <property type="nucleotide sequence ID" value="NZ_CP012670.1"/>
</dbReference>
<dbReference type="Proteomes" id="UP000295781">
    <property type="component" value="Chromosome"/>
</dbReference>
<evidence type="ECO:0000313" key="8">
    <source>
        <dbReference type="Proteomes" id="UP000295781"/>
    </source>
</evidence>
<dbReference type="GO" id="GO:0016020">
    <property type="term" value="C:membrane"/>
    <property type="evidence" value="ECO:0007669"/>
    <property type="project" value="UniProtKB-SubCell"/>
</dbReference>
<dbReference type="InterPro" id="IPR044878">
    <property type="entry name" value="UbiA_sf"/>
</dbReference>
<dbReference type="AlphaFoldDB" id="A0A4P2PUW3"/>
<dbReference type="InterPro" id="IPR050475">
    <property type="entry name" value="Prenyltransferase_related"/>
</dbReference>
<feature type="transmembrane region" description="Helical" evidence="6">
    <location>
        <begin position="162"/>
        <end position="183"/>
    </location>
</feature>
<feature type="transmembrane region" description="Helical" evidence="6">
    <location>
        <begin position="270"/>
        <end position="288"/>
    </location>
</feature>
<dbReference type="EMBL" id="CP012670">
    <property type="protein sequence ID" value="AUX20408.1"/>
    <property type="molecule type" value="Genomic_DNA"/>
</dbReference>
<evidence type="ECO:0000313" key="7">
    <source>
        <dbReference type="EMBL" id="AUX20408.1"/>
    </source>
</evidence>
<keyword evidence="4 6" id="KW-1133">Transmembrane helix</keyword>
<protein>
    <recommendedName>
        <fullName evidence="9">Prenyltransferase</fullName>
    </recommendedName>
</protein>
<proteinExistence type="predicted"/>
<comment type="subcellular location">
    <subcellularLocation>
        <location evidence="1">Membrane</location>
        <topology evidence="1">Multi-pass membrane protein</topology>
    </subcellularLocation>
</comment>
<organism evidence="7 8">
    <name type="scientific">Sorangium cellulosum</name>
    <name type="common">Polyangium cellulosum</name>
    <dbReference type="NCBI Taxonomy" id="56"/>
    <lineage>
        <taxon>Bacteria</taxon>
        <taxon>Pseudomonadati</taxon>
        <taxon>Myxococcota</taxon>
        <taxon>Polyangia</taxon>
        <taxon>Polyangiales</taxon>
        <taxon>Polyangiaceae</taxon>
        <taxon>Sorangium</taxon>
    </lineage>
</organism>
<sequence>MTTVSRARVYLRLGRVSNLPTVWTNVLCGMALSGSDLRAPAVALVGLAVSLMYVGGMFLNDAFDRDIDARERPERPIPSGLVSAGEVFAVGYGLLGAGVVIVGVDGHLSGRGLSPALASALLAGAIVLYDAWHKGNPLSPALMGLCRVLVYVTAAVSAGGQLGAAVLGGGMALLFYLIGLTAIAKQENLLSVRSLSAFGFMAVPFLYAIGAPLAGLVGTIAYGALAGCVVHAVRLLRGTRKDRIPRAVVTLIAGISLLDAVLIARSGAAGAGAAAALAMLGFPLTLAMQRVVKGT</sequence>
<reference evidence="7 8" key="1">
    <citation type="submission" date="2015-09" db="EMBL/GenBank/DDBJ databases">
        <title>Sorangium comparison.</title>
        <authorList>
            <person name="Zaburannyi N."/>
            <person name="Bunk B."/>
            <person name="Overmann J."/>
            <person name="Mueller R."/>
        </authorList>
    </citation>
    <scope>NUCLEOTIDE SEQUENCE [LARGE SCALE GENOMIC DNA]</scope>
    <source>
        <strain evidence="7 8">So ceGT47</strain>
    </source>
</reference>
<dbReference type="InterPro" id="IPR000537">
    <property type="entry name" value="UbiA_prenyltransferase"/>
</dbReference>
<evidence type="ECO:0000256" key="1">
    <source>
        <dbReference type="ARBA" id="ARBA00004141"/>
    </source>
</evidence>
<dbReference type="PANTHER" id="PTHR42723">
    <property type="entry name" value="CHLOROPHYLL SYNTHASE"/>
    <property type="match status" value="1"/>
</dbReference>
<feature type="transmembrane region" description="Helical" evidence="6">
    <location>
        <begin position="215"/>
        <end position="235"/>
    </location>
</feature>
<evidence type="ECO:0000256" key="2">
    <source>
        <dbReference type="ARBA" id="ARBA00022475"/>
    </source>
</evidence>